<proteinExistence type="predicted"/>
<name>A0A9E6Z1D0_9CAUD</name>
<keyword evidence="1" id="KW-0812">Transmembrane</keyword>
<evidence type="ECO:0000256" key="1">
    <source>
        <dbReference type="SAM" id="Phobius"/>
    </source>
</evidence>
<gene>
    <name evidence="2" type="ORF">KP12_31</name>
</gene>
<dbReference type="EMBL" id="OM835951">
    <property type="protein sequence ID" value="UNI73440.1"/>
    <property type="molecule type" value="Genomic_DNA"/>
</dbReference>
<protein>
    <submittedName>
        <fullName evidence="2">Uncharacterized protein</fullName>
    </submittedName>
</protein>
<accession>A0A9E6Z1D0</accession>
<keyword evidence="1" id="KW-0472">Membrane</keyword>
<keyword evidence="1" id="KW-1133">Transmembrane helix</keyword>
<reference evidence="2" key="1">
    <citation type="submission" date="2022-02" db="EMBL/GenBank/DDBJ databases">
        <authorList>
            <person name="Kim D."/>
            <person name="Kim Y."/>
            <person name="Lee S.-M."/>
            <person name="Kim H."/>
            <person name="Nong L.K."/>
        </authorList>
    </citation>
    <scope>NUCLEOTIDE SEQUENCE</scope>
</reference>
<feature type="transmembrane region" description="Helical" evidence="1">
    <location>
        <begin position="20"/>
        <end position="39"/>
    </location>
</feature>
<evidence type="ECO:0000313" key="2">
    <source>
        <dbReference type="EMBL" id="UNI73440.1"/>
    </source>
</evidence>
<organism evidence="2">
    <name type="scientific">Klebsiella phage KP12</name>
    <dbReference type="NCBI Taxonomy" id="2923374"/>
    <lineage>
        <taxon>Viruses</taxon>
        <taxon>Duplodnaviria</taxon>
        <taxon>Heunggongvirae</taxon>
        <taxon>Uroviricota</taxon>
        <taxon>Caudoviricetes</taxon>
        <taxon>Vequintavirinae</taxon>
    </lineage>
</organism>
<feature type="transmembrane region" description="Helical" evidence="1">
    <location>
        <begin position="136"/>
        <end position="153"/>
    </location>
</feature>
<sequence length="218" mass="24518">MGSWPFLIYVIDVLTTDGNYGGWVALMFISALAYAACYFGQKIYEDLEKNGTALGYQFFEGENLVLNQDWSGYKAGDTIEIVTVWNSDNTLRVRLPDGKLSSNYIKQSTIYKVTRKESQSTTPVVVKDVTKGPRKIAVFGMVVCFLGILYANFMPQKETAYKMLAAYVGQNVVESPRTQQLADSTIKYLDAQIKKYTDELDATTKKEKAEKSKAEDKQ</sequence>